<dbReference type="Proteomes" id="UP000186400">
    <property type="component" value="Unassembled WGS sequence"/>
</dbReference>
<reference evidence="2 3" key="1">
    <citation type="submission" date="2017-01" db="EMBL/GenBank/DDBJ databases">
        <authorList>
            <person name="Mah S.A."/>
            <person name="Swanson W.J."/>
            <person name="Moy G.W."/>
            <person name="Vacquier V.D."/>
        </authorList>
    </citation>
    <scope>NUCLEOTIDE SEQUENCE [LARGE SCALE GENOMIC DNA]</scope>
    <source>
        <strain evidence="2 3">ASpG1</strain>
    </source>
</reference>
<organism evidence="2 3">
    <name type="scientific">Alkalispirochaeta americana</name>
    <dbReference type="NCBI Taxonomy" id="159291"/>
    <lineage>
        <taxon>Bacteria</taxon>
        <taxon>Pseudomonadati</taxon>
        <taxon>Spirochaetota</taxon>
        <taxon>Spirochaetia</taxon>
        <taxon>Spirochaetales</taxon>
        <taxon>Spirochaetaceae</taxon>
        <taxon>Alkalispirochaeta</taxon>
    </lineage>
</organism>
<evidence type="ECO:0000256" key="1">
    <source>
        <dbReference type="SAM" id="MobiDB-lite"/>
    </source>
</evidence>
<keyword evidence="3" id="KW-1185">Reference proteome</keyword>
<sequence>MIACGNTLASADVLQRLIQGMSTTENINRTTGRVEDGIPDLTPDKPNTPRSAVPLSSHWGD</sequence>
<proteinExistence type="predicted"/>
<name>A0A1N6XAL1_9SPIO</name>
<accession>A0A1N6XAL1</accession>
<evidence type="ECO:0000313" key="2">
    <source>
        <dbReference type="EMBL" id="SIQ99385.1"/>
    </source>
</evidence>
<feature type="region of interest" description="Disordered" evidence="1">
    <location>
        <begin position="29"/>
        <end position="61"/>
    </location>
</feature>
<protein>
    <submittedName>
        <fullName evidence="2">Uncharacterized protein</fullName>
    </submittedName>
</protein>
<dbReference type="AlphaFoldDB" id="A0A1N6XAL1"/>
<dbReference type="EMBL" id="FTMS01000022">
    <property type="protein sequence ID" value="SIQ99385.1"/>
    <property type="molecule type" value="Genomic_DNA"/>
</dbReference>
<gene>
    <name evidence="2" type="ORF">SAMN05920897_1222</name>
</gene>
<dbReference type="RefSeq" id="WP_076489839.1">
    <property type="nucleotide sequence ID" value="NZ_FTMS01000022.1"/>
</dbReference>
<evidence type="ECO:0000313" key="3">
    <source>
        <dbReference type="Proteomes" id="UP000186400"/>
    </source>
</evidence>